<dbReference type="EMBL" id="AOLY01000039">
    <property type="protein sequence ID" value="EMA29052.1"/>
    <property type="molecule type" value="Genomic_DNA"/>
</dbReference>
<evidence type="ECO:0000313" key="2">
    <source>
        <dbReference type="Proteomes" id="UP000011524"/>
    </source>
</evidence>
<keyword evidence="2" id="KW-1185">Reference proteome</keyword>
<dbReference type="AlphaFoldDB" id="M0L646"/>
<gene>
    <name evidence="1" type="ORF">C444_16848</name>
</gene>
<name>M0L646_HALJT</name>
<evidence type="ECO:0000313" key="1">
    <source>
        <dbReference type="EMBL" id="EMA29052.1"/>
    </source>
</evidence>
<comment type="caution">
    <text evidence="1">The sequence shown here is derived from an EMBL/GenBank/DDBJ whole genome shotgun (WGS) entry which is preliminary data.</text>
</comment>
<reference evidence="1 2" key="1">
    <citation type="journal article" date="2014" name="PLoS Genet.">
        <title>Phylogenetically driven sequencing of extremely halophilic archaea reveals strategies for static and dynamic osmo-response.</title>
        <authorList>
            <person name="Becker E.A."/>
            <person name="Seitzer P.M."/>
            <person name="Tritt A."/>
            <person name="Larsen D."/>
            <person name="Krusor M."/>
            <person name="Yao A.I."/>
            <person name="Wu D."/>
            <person name="Madern D."/>
            <person name="Eisen J.A."/>
            <person name="Darling A.E."/>
            <person name="Facciotti M.T."/>
        </authorList>
    </citation>
    <scope>NUCLEOTIDE SEQUENCE [LARGE SCALE GENOMIC DNA]</scope>
    <source>
        <strain evidence="2">ATCC 49778 / DSM 6131 / JCM 7785 / NBRC 101032 / NCIMB 13157 / TR-1</strain>
    </source>
</reference>
<dbReference type="Proteomes" id="UP000011524">
    <property type="component" value="Unassembled WGS sequence"/>
</dbReference>
<accession>M0L646</accession>
<proteinExistence type="predicted"/>
<protein>
    <submittedName>
        <fullName evidence="1">Uncharacterized protein</fullName>
    </submittedName>
</protein>
<organism evidence="1 2">
    <name type="scientific">Haloarcula japonica (strain ATCC 49778 / DSM 6131 / JCM 7785 / NBRC 101032 / NCIMB 13157 / TR-1)</name>
    <dbReference type="NCBI Taxonomy" id="1227453"/>
    <lineage>
        <taxon>Archaea</taxon>
        <taxon>Methanobacteriati</taxon>
        <taxon>Methanobacteriota</taxon>
        <taxon>Stenosarchaea group</taxon>
        <taxon>Halobacteria</taxon>
        <taxon>Halobacteriales</taxon>
        <taxon>Haloarculaceae</taxon>
        <taxon>Haloarcula</taxon>
    </lineage>
</organism>
<dbReference type="eggNOG" id="arCOG04474">
    <property type="taxonomic scope" value="Archaea"/>
</dbReference>
<dbReference type="PATRIC" id="fig|1227453.3.peg.3329"/>
<sequence length="88" mass="9903">MRQCATDLSVFRGERLEHQPVYLRKVAPVLDGAFTYTYTTSNESDLTASADVFVQYRSVESTQNGELVCWEVKRPLTQGTVQSLQVSV</sequence>